<dbReference type="Proteomes" id="UP001159364">
    <property type="component" value="Linkage Group LG09"/>
</dbReference>
<feature type="compositionally biased region" description="Pro residues" evidence="1">
    <location>
        <begin position="104"/>
        <end position="123"/>
    </location>
</feature>
<evidence type="ECO:0000313" key="2">
    <source>
        <dbReference type="EMBL" id="KAJ8755787.1"/>
    </source>
</evidence>
<feature type="region of interest" description="Disordered" evidence="1">
    <location>
        <begin position="1"/>
        <end position="164"/>
    </location>
</feature>
<feature type="compositionally biased region" description="Low complexity" evidence="1">
    <location>
        <begin position="1"/>
        <end position="35"/>
    </location>
</feature>
<dbReference type="EMBL" id="JAIWQS010000009">
    <property type="protein sequence ID" value="KAJ8755787.1"/>
    <property type="molecule type" value="Genomic_DNA"/>
</dbReference>
<dbReference type="AlphaFoldDB" id="A0AAV8SU11"/>
<feature type="compositionally biased region" description="Pro residues" evidence="1">
    <location>
        <begin position="36"/>
        <end position="52"/>
    </location>
</feature>
<name>A0AAV8SU11_9ROSI</name>
<evidence type="ECO:0000256" key="1">
    <source>
        <dbReference type="SAM" id="MobiDB-lite"/>
    </source>
</evidence>
<gene>
    <name evidence="2" type="ORF">K2173_024332</name>
</gene>
<accession>A0AAV8SU11</accession>
<keyword evidence="3" id="KW-1185">Reference proteome</keyword>
<evidence type="ECO:0000313" key="3">
    <source>
        <dbReference type="Proteomes" id="UP001159364"/>
    </source>
</evidence>
<protein>
    <submittedName>
        <fullName evidence="2">Uncharacterized protein</fullName>
    </submittedName>
</protein>
<organism evidence="2 3">
    <name type="scientific">Erythroxylum novogranatense</name>
    <dbReference type="NCBI Taxonomy" id="1862640"/>
    <lineage>
        <taxon>Eukaryota</taxon>
        <taxon>Viridiplantae</taxon>
        <taxon>Streptophyta</taxon>
        <taxon>Embryophyta</taxon>
        <taxon>Tracheophyta</taxon>
        <taxon>Spermatophyta</taxon>
        <taxon>Magnoliopsida</taxon>
        <taxon>eudicotyledons</taxon>
        <taxon>Gunneridae</taxon>
        <taxon>Pentapetalae</taxon>
        <taxon>rosids</taxon>
        <taxon>fabids</taxon>
        <taxon>Malpighiales</taxon>
        <taxon>Erythroxylaceae</taxon>
        <taxon>Erythroxylum</taxon>
    </lineage>
</organism>
<proteinExistence type="predicted"/>
<comment type="caution">
    <text evidence="2">The sequence shown here is derived from an EMBL/GenBank/DDBJ whole genome shotgun (WGS) entry which is preliminary data.</text>
</comment>
<reference evidence="2 3" key="1">
    <citation type="submission" date="2021-09" db="EMBL/GenBank/DDBJ databases">
        <title>Genomic insights and catalytic innovation underlie evolution of tropane alkaloids biosynthesis.</title>
        <authorList>
            <person name="Wang Y.-J."/>
            <person name="Tian T."/>
            <person name="Huang J.-P."/>
            <person name="Huang S.-X."/>
        </authorList>
    </citation>
    <scope>NUCLEOTIDE SEQUENCE [LARGE SCALE GENOMIC DNA]</scope>
    <source>
        <strain evidence="2">KIB-2018</strain>
        <tissue evidence="2">Leaf</tissue>
    </source>
</reference>
<sequence length="164" mass="16536">MPSAPAQQPLSSGQPSPQGPTSIPPSQAHSSAVPRAPFPPTPQAPPTAPPPNALISAHVAVSLPSHEALVSTNPTSPLPIPEGLGNEDMDVAPFDPQDLRDTSPLPPSLPAVPPSRPPDPGPLQPSDGVKPDAPDTTMEDSGTPPDVLPGHDPNGPAVPVLTDA</sequence>